<evidence type="ECO:0000313" key="1">
    <source>
        <dbReference type="EMBL" id="ATC89038.1"/>
    </source>
</evidence>
<reference evidence="1 2" key="1">
    <citation type="journal article" date="2012" name="J. Bacteriol.">
        <title>Genome sequences of type strains of seven species of the marine bacterium Pseudoalteromonas.</title>
        <authorList>
            <person name="Xie B.B."/>
            <person name="Shu Y.L."/>
            <person name="Qin Q.L."/>
            <person name="Rong J.C."/>
            <person name="Zhang X.Y."/>
            <person name="Chen X.L."/>
            <person name="Shi M."/>
            <person name="He H.L."/>
            <person name="Zhou B.C."/>
            <person name="Zhang Y.Z."/>
        </authorList>
    </citation>
    <scope>NUCLEOTIDE SEQUENCE [LARGE SCALE GENOMIC DNA]</scope>
    <source>
        <strain evidence="1 2">A 37-1-2</strain>
        <plasmid evidence="1 2">unnamed</plasmid>
    </source>
</reference>
<dbReference type="AlphaFoldDB" id="A0A290SA85"/>
<gene>
    <name evidence="1" type="ORF">PARC_p0070</name>
</gene>
<accession>A0A290SA85</accession>
<organism evidence="1 2">
    <name type="scientific">Pseudoalteromonas arctica A 37-1-2</name>
    <dbReference type="NCBI Taxonomy" id="1117313"/>
    <lineage>
        <taxon>Bacteria</taxon>
        <taxon>Pseudomonadati</taxon>
        <taxon>Pseudomonadota</taxon>
        <taxon>Gammaproteobacteria</taxon>
        <taxon>Alteromonadales</taxon>
        <taxon>Pseudoalteromonadaceae</taxon>
        <taxon>Pseudoalteromonas</taxon>
    </lineage>
</organism>
<protein>
    <submittedName>
        <fullName evidence="1">Uncharacterized protein</fullName>
    </submittedName>
</protein>
<evidence type="ECO:0000313" key="2">
    <source>
        <dbReference type="Proteomes" id="UP000016505"/>
    </source>
</evidence>
<name>A0A290SA85_9GAMM</name>
<sequence>MTAHGTFLKPAVSENRPVKNYDALSQNFTLLAFSLNSKFTWAVLVY</sequence>
<geneLocation type="plasmid" evidence="1">
    <name>unnamed</name>
</geneLocation>
<dbReference type="Proteomes" id="UP000016505">
    <property type="component" value="Plasmid unnamed"/>
</dbReference>
<keyword evidence="1" id="KW-0614">Plasmid</keyword>
<dbReference type="EMBL" id="CP011027">
    <property type="protein sequence ID" value="ATC89038.1"/>
    <property type="molecule type" value="Genomic_DNA"/>
</dbReference>
<proteinExistence type="predicted"/>
<dbReference type="KEGG" id="part:PARC_p0070"/>